<comment type="caution">
    <text evidence="1">The sequence shown here is derived from an EMBL/GenBank/DDBJ whole genome shotgun (WGS) entry which is preliminary data.</text>
</comment>
<evidence type="ECO:0000313" key="1">
    <source>
        <dbReference type="EMBL" id="MCH99331.1"/>
    </source>
</evidence>
<feature type="non-terminal residue" evidence="1">
    <location>
        <position position="1"/>
    </location>
</feature>
<accession>A0A392NIR5</accession>
<name>A0A392NIR5_9FABA</name>
<proteinExistence type="predicted"/>
<protein>
    <submittedName>
        <fullName evidence="1">Uncharacterized protein</fullName>
    </submittedName>
</protein>
<keyword evidence="2" id="KW-1185">Reference proteome</keyword>
<reference evidence="1 2" key="1">
    <citation type="journal article" date="2018" name="Front. Plant Sci.">
        <title>Red Clover (Trifolium pratense) and Zigzag Clover (T. medium) - A Picture of Genomic Similarities and Differences.</title>
        <authorList>
            <person name="Dluhosova J."/>
            <person name="Istvanek J."/>
            <person name="Nedelnik J."/>
            <person name="Repkova J."/>
        </authorList>
    </citation>
    <scope>NUCLEOTIDE SEQUENCE [LARGE SCALE GENOMIC DNA]</scope>
    <source>
        <strain evidence="2">cv. 10/8</strain>
        <tissue evidence="1">Leaf</tissue>
    </source>
</reference>
<evidence type="ECO:0000313" key="2">
    <source>
        <dbReference type="Proteomes" id="UP000265520"/>
    </source>
</evidence>
<dbReference type="Proteomes" id="UP000265520">
    <property type="component" value="Unassembled WGS sequence"/>
</dbReference>
<dbReference type="EMBL" id="LXQA010040032">
    <property type="protein sequence ID" value="MCH99331.1"/>
    <property type="molecule type" value="Genomic_DNA"/>
</dbReference>
<organism evidence="1 2">
    <name type="scientific">Trifolium medium</name>
    <dbReference type="NCBI Taxonomy" id="97028"/>
    <lineage>
        <taxon>Eukaryota</taxon>
        <taxon>Viridiplantae</taxon>
        <taxon>Streptophyta</taxon>
        <taxon>Embryophyta</taxon>
        <taxon>Tracheophyta</taxon>
        <taxon>Spermatophyta</taxon>
        <taxon>Magnoliopsida</taxon>
        <taxon>eudicotyledons</taxon>
        <taxon>Gunneridae</taxon>
        <taxon>Pentapetalae</taxon>
        <taxon>rosids</taxon>
        <taxon>fabids</taxon>
        <taxon>Fabales</taxon>
        <taxon>Fabaceae</taxon>
        <taxon>Papilionoideae</taxon>
        <taxon>50 kb inversion clade</taxon>
        <taxon>NPAAA clade</taxon>
        <taxon>Hologalegina</taxon>
        <taxon>IRL clade</taxon>
        <taxon>Trifolieae</taxon>
        <taxon>Trifolium</taxon>
    </lineage>
</organism>
<sequence length="53" mass="5745">SILESEGHKFPLEEELILKATASTNSNISSVCGSSKNDGLWEDNCRKDYVASA</sequence>
<dbReference type="AlphaFoldDB" id="A0A392NIR5"/>